<dbReference type="AlphaFoldDB" id="A0A9W6LM66"/>
<feature type="domain" description="AraC effector-binding" evidence="1">
    <location>
        <begin position="1"/>
        <end position="154"/>
    </location>
</feature>
<organism evidence="2 3">
    <name type="scientific">Propionigenium maris DSM 9537</name>
    <dbReference type="NCBI Taxonomy" id="1123000"/>
    <lineage>
        <taxon>Bacteria</taxon>
        <taxon>Fusobacteriati</taxon>
        <taxon>Fusobacteriota</taxon>
        <taxon>Fusobacteriia</taxon>
        <taxon>Fusobacteriales</taxon>
        <taxon>Fusobacteriaceae</taxon>
        <taxon>Propionigenium</taxon>
    </lineage>
</organism>
<keyword evidence="3" id="KW-1185">Reference proteome</keyword>
<dbReference type="Pfam" id="PF14526">
    <property type="entry name" value="Cass2"/>
    <property type="match status" value="1"/>
</dbReference>
<gene>
    <name evidence="2" type="ORF">PM10SUCC1_01050</name>
</gene>
<dbReference type="InterPro" id="IPR010499">
    <property type="entry name" value="AraC_E-bd"/>
</dbReference>
<comment type="caution">
    <text evidence="2">The sequence shown here is derived from an EMBL/GenBank/DDBJ whole genome shotgun (WGS) entry which is preliminary data.</text>
</comment>
<evidence type="ECO:0000313" key="3">
    <source>
        <dbReference type="Proteomes" id="UP001144471"/>
    </source>
</evidence>
<protein>
    <recommendedName>
        <fullName evidence="1">AraC effector-binding domain-containing protein</fullName>
    </recommendedName>
</protein>
<reference evidence="2" key="1">
    <citation type="submission" date="2022-12" db="EMBL/GenBank/DDBJ databases">
        <title>Reference genome sequencing for broad-spectrum identification of bacterial and archaeal isolates by mass spectrometry.</title>
        <authorList>
            <person name="Sekiguchi Y."/>
            <person name="Tourlousse D.M."/>
        </authorList>
    </citation>
    <scope>NUCLEOTIDE SEQUENCE</scope>
    <source>
        <strain evidence="2">10succ1</strain>
    </source>
</reference>
<dbReference type="EMBL" id="BSDY01000001">
    <property type="protein sequence ID" value="GLI54590.1"/>
    <property type="molecule type" value="Genomic_DNA"/>
</dbReference>
<proteinExistence type="predicted"/>
<dbReference type="RefSeq" id="WP_281832325.1">
    <property type="nucleotide sequence ID" value="NZ_BSDY01000001.1"/>
</dbReference>
<evidence type="ECO:0000313" key="2">
    <source>
        <dbReference type="EMBL" id="GLI54590.1"/>
    </source>
</evidence>
<dbReference type="SUPFAM" id="SSF55136">
    <property type="entry name" value="Probable bacterial effector-binding domain"/>
    <property type="match status" value="1"/>
</dbReference>
<dbReference type="Proteomes" id="UP001144471">
    <property type="component" value="Unassembled WGS sequence"/>
</dbReference>
<dbReference type="InterPro" id="IPR011256">
    <property type="entry name" value="Reg_factor_effector_dom_sf"/>
</dbReference>
<dbReference type="Gene3D" id="3.20.80.10">
    <property type="entry name" value="Regulatory factor, effector binding domain"/>
    <property type="match status" value="1"/>
</dbReference>
<name>A0A9W6LM66_9FUSO</name>
<sequence>MNYEVVDIEEKRVRGLEVFVGRELYEADGIADLWMDLIQRMDLSFMDYSYGIMRNFDIEHFEFDYMAGVEEGVIGDPQDVVEWVIPGGKYARFSQRGPMTRESIAKLYDESFKTIFAEGLMDAGRGINSFELYSKDYIVLGDRKSIHYLLIPVTG</sequence>
<dbReference type="SMART" id="SM00871">
    <property type="entry name" value="AraC_E_bind"/>
    <property type="match status" value="1"/>
</dbReference>
<dbReference type="InterPro" id="IPR029441">
    <property type="entry name" value="Cass2"/>
</dbReference>
<accession>A0A9W6LM66</accession>
<evidence type="ECO:0000259" key="1">
    <source>
        <dbReference type="SMART" id="SM00871"/>
    </source>
</evidence>